<evidence type="ECO:0000256" key="3">
    <source>
        <dbReference type="ARBA" id="ARBA00011738"/>
    </source>
</evidence>
<feature type="binding site" evidence="10">
    <location>
        <position position="177"/>
    </location>
    <ligand>
        <name>thiamine diphosphate</name>
        <dbReference type="ChEBI" id="CHEBI:58937"/>
    </ligand>
</feature>
<keyword evidence="6 10" id="KW-0460">Magnesium</keyword>
<comment type="similarity">
    <text evidence="2 10">Belongs to the transketolase family. DXPS subfamily.</text>
</comment>
<dbReference type="GO" id="GO:0030976">
    <property type="term" value="F:thiamine pyrophosphate binding"/>
    <property type="evidence" value="ECO:0007669"/>
    <property type="project" value="UniProtKB-UniRule"/>
</dbReference>
<evidence type="ECO:0000256" key="10">
    <source>
        <dbReference type="HAMAP-Rule" id="MF_00315"/>
    </source>
</evidence>
<dbReference type="GO" id="GO:0019288">
    <property type="term" value="P:isopentenyl diphosphate biosynthetic process, methylerythritol 4-phosphate pathway"/>
    <property type="evidence" value="ECO:0007669"/>
    <property type="project" value="TreeGrafter"/>
</dbReference>
<dbReference type="Pfam" id="PF02780">
    <property type="entry name" value="Transketolase_C"/>
    <property type="match status" value="1"/>
</dbReference>
<sequence length="622" mass="68084">MDAMDLLHTLRLPQDLRRLNPRQQQLLCQELRQQLLRTVSHTGGHLASNLGVVELTVALDTIFPPGQDRVIWDVGHQSYVHKLLTGRLDRFDTLRQEGGVSGFPRPSESPYDAFIGGHASTALSAAFGFARADTLRGEPRWTVAVVGDGAFAGGMVYEALNNAGRSRDRLVVVLNNNDMSISRSVGSLAAYLAKKRSSEGYLNLKEQVEAALKRVPVVGPEVRDLLSEAKGAVRQLVYHTNLFEDFGFHYLGPVDGHDLPALLRVLARAKGEGGPVVVQVNTVKGKGYPYAEENPAAFHGVGPFDRQSGQRPASSHSFSGEFGRWMAEAAQRDPRICAITAAMADGTGLQPFAQRFPQRFYDVGIAEEHAVTFACGLAAGGMLPVFAVYSTFLQRGFDQLIHDASIQPQHVVLGVDRAGLVGEDGETHQGVFDAAFLSLLPGAAIYSPASYRDLRWALDQALYHWEGLAAVRYPRGQEPALPELCQLDPAPFTHQLLGPEPGELLLVSYGRQCQQVWQAARTLNERGRRADLLKLTQIWPLPPEALRLAKRYPKLLFVEEGIQTGGMGEHFSAALSALGYRGRVWLHGITEPFQPAMPAARALEHCRLDAASLVALAEEYDL</sequence>
<dbReference type="GO" id="GO:0000287">
    <property type="term" value="F:magnesium ion binding"/>
    <property type="evidence" value="ECO:0007669"/>
    <property type="project" value="UniProtKB-UniRule"/>
</dbReference>
<dbReference type="Gene3D" id="3.40.50.920">
    <property type="match status" value="1"/>
</dbReference>
<protein>
    <recommendedName>
        <fullName evidence="10">1-deoxy-D-xylulose-5-phosphate synthase</fullName>
        <ecNumber evidence="10">2.2.1.7</ecNumber>
    </recommendedName>
    <alternativeName>
        <fullName evidence="10">1-deoxyxylulose-5-phosphate synthase</fullName>
        <shortName evidence="10">DXP synthase</shortName>
        <shortName evidence="10">DXPS</shortName>
    </alternativeName>
</protein>
<dbReference type="AlphaFoldDB" id="A0A9D2B7C5"/>
<feature type="binding site" evidence="10">
    <location>
        <position position="76"/>
    </location>
    <ligand>
        <name>thiamine diphosphate</name>
        <dbReference type="ChEBI" id="CHEBI:58937"/>
    </ligand>
</feature>
<gene>
    <name evidence="10 12" type="primary">dxs</name>
    <name evidence="12" type="ORF">H9736_01725</name>
</gene>
<evidence type="ECO:0000256" key="6">
    <source>
        <dbReference type="ARBA" id="ARBA00022842"/>
    </source>
</evidence>
<dbReference type="SUPFAM" id="SSF52922">
    <property type="entry name" value="TK C-terminal domain-like"/>
    <property type="match status" value="1"/>
</dbReference>
<dbReference type="PROSITE" id="PS00802">
    <property type="entry name" value="TRANSKETOLASE_2"/>
    <property type="match status" value="1"/>
</dbReference>
<dbReference type="InterPro" id="IPR033248">
    <property type="entry name" value="Transketolase_C"/>
</dbReference>
<dbReference type="HAMAP" id="MF_00315">
    <property type="entry name" value="DXP_synth"/>
    <property type="match status" value="1"/>
</dbReference>
<comment type="subunit">
    <text evidence="3 10">Homodimer.</text>
</comment>
<accession>A0A9D2B7C5</accession>
<dbReference type="Proteomes" id="UP000886800">
    <property type="component" value="Unassembled WGS sequence"/>
</dbReference>
<dbReference type="Pfam" id="PF13292">
    <property type="entry name" value="DXP_synthase_N"/>
    <property type="match status" value="1"/>
</dbReference>
<dbReference type="InterPro" id="IPR020826">
    <property type="entry name" value="Transketolase_BS"/>
</dbReference>
<dbReference type="GO" id="GO:0005829">
    <property type="term" value="C:cytosol"/>
    <property type="evidence" value="ECO:0007669"/>
    <property type="project" value="TreeGrafter"/>
</dbReference>
<proteinExistence type="inferred from homology"/>
<dbReference type="CDD" id="cd07033">
    <property type="entry name" value="TPP_PYR_DXS_TK_like"/>
    <property type="match status" value="1"/>
</dbReference>
<evidence type="ECO:0000313" key="13">
    <source>
        <dbReference type="Proteomes" id="UP000886800"/>
    </source>
</evidence>
<feature type="binding site" evidence="10">
    <location>
        <begin position="117"/>
        <end position="119"/>
    </location>
    <ligand>
        <name>thiamine diphosphate</name>
        <dbReference type="ChEBI" id="CHEBI:58937"/>
    </ligand>
</feature>
<dbReference type="InterPro" id="IPR005475">
    <property type="entry name" value="Transketolase-like_Pyr-bd"/>
</dbReference>
<dbReference type="Pfam" id="PF02779">
    <property type="entry name" value="Transket_pyr"/>
    <property type="match status" value="1"/>
</dbReference>
<comment type="function">
    <text evidence="10">Catalyzes the acyloin condensation reaction between C atoms 2 and 3 of pyruvate and glyceraldehyde 3-phosphate to yield 1-deoxy-D-xylulose-5-phosphate (DXP).</text>
</comment>
<evidence type="ECO:0000256" key="8">
    <source>
        <dbReference type="ARBA" id="ARBA00023052"/>
    </source>
</evidence>
<evidence type="ECO:0000256" key="5">
    <source>
        <dbReference type="ARBA" id="ARBA00022723"/>
    </source>
</evidence>
<comment type="pathway">
    <text evidence="1 10">Metabolic intermediate biosynthesis; 1-deoxy-D-xylulose 5-phosphate biosynthesis; 1-deoxy-D-xylulose 5-phosphate from D-glyceraldehyde 3-phosphate and pyruvate: step 1/1.</text>
</comment>
<dbReference type="PANTHER" id="PTHR43322:SF5">
    <property type="entry name" value="1-DEOXY-D-XYLULOSE-5-PHOSPHATE SYNTHASE, CHLOROPLASTIC"/>
    <property type="match status" value="1"/>
</dbReference>
<keyword evidence="8 10" id="KW-0786">Thiamine pyrophosphate</keyword>
<dbReference type="SMART" id="SM00861">
    <property type="entry name" value="Transket_pyr"/>
    <property type="match status" value="1"/>
</dbReference>
<dbReference type="InterPro" id="IPR005477">
    <property type="entry name" value="Dxylulose-5-P_synthase"/>
</dbReference>
<dbReference type="NCBIfam" id="TIGR00204">
    <property type="entry name" value="dxs"/>
    <property type="match status" value="1"/>
</dbReference>
<evidence type="ECO:0000256" key="2">
    <source>
        <dbReference type="ARBA" id="ARBA00011081"/>
    </source>
</evidence>
<evidence type="ECO:0000256" key="7">
    <source>
        <dbReference type="ARBA" id="ARBA00022977"/>
    </source>
</evidence>
<dbReference type="InterPro" id="IPR009014">
    <property type="entry name" value="Transketo_C/PFOR_II"/>
</dbReference>
<feature type="binding site" evidence="10">
    <location>
        <position position="177"/>
    </location>
    <ligand>
        <name>Mg(2+)</name>
        <dbReference type="ChEBI" id="CHEBI:18420"/>
    </ligand>
</feature>
<dbReference type="GO" id="GO:0016114">
    <property type="term" value="P:terpenoid biosynthetic process"/>
    <property type="evidence" value="ECO:0007669"/>
    <property type="project" value="UniProtKB-UniRule"/>
</dbReference>
<dbReference type="EMBL" id="DXES01000034">
    <property type="protein sequence ID" value="HIX64947.1"/>
    <property type="molecule type" value="Genomic_DNA"/>
</dbReference>
<keyword evidence="4 10" id="KW-0808">Transferase</keyword>
<dbReference type="Gene3D" id="3.40.50.970">
    <property type="match status" value="2"/>
</dbReference>
<dbReference type="EC" id="2.2.1.7" evidence="10"/>
<comment type="caution">
    <text evidence="12">The sequence shown here is derived from an EMBL/GenBank/DDBJ whole genome shotgun (WGS) entry which is preliminary data.</text>
</comment>
<evidence type="ECO:0000256" key="9">
    <source>
        <dbReference type="ARBA" id="ARBA00023229"/>
    </source>
</evidence>
<feature type="binding site" evidence="10">
    <location>
        <position position="367"/>
    </location>
    <ligand>
        <name>thiamine diphosphate</name>
        <dbReference type="ChEBI" id="CHEBI:58937"/>
    </ligand>
</feature>
<dbReference type="PANTHER" id="PTHR43322">
    <property type="entry name" value="1-D-DEOXYXYLULOSE 5-PHOSPHATE SYNTHASE-RELATED"/>
    <property type="match status" value="1"/>
</dbReference>
<comment type="cofactor">
    <cofactor evidence="10">
        <name>thiamine diphosphate</name>
        <dbReference type="ChEBI" id="CHEBI:58937"/>
    </cofactor>
    <text evidence="10">Binds 1 thiamine pyrophosphate per subunit.</text>
</comment>
<feature type="binding site" evidence="10">
    <location>
        <position position="148"/>
    </location>
    <ligand>
        <name>Mg(2+)</name>
        <dbReference type="ChEBI" id="CHEBI:18420"/>
    </ligand>
</feature>
<dbReference type="GO" id="GO:0009228">
    <property type="term" value="P:thiamine biosynthetic process"/>
    <property type="evidence" value="ECO:0007669"/>
    <property type="project" value="UniProtKB-UniRule"/>
</dbReference>
<dbReference type="InterPro" id="IPR029061">
    <property type="entry name" value="THDP-binding"/>
</dbReference>
<evidence type="ECO:0000256" key="1">
    <source>
        <dbReference type="ARBA" id="ARBA00004980"/>
    </source>
</evidence>
<dbReference type="CDD" id="cd02007">
    <property type="entry name" value="TPP_DXS"/>
    <property type="match status" value="1"/>
</dbReference>
<keyword evidence="9 10" id="KW-0414">Isoprene biosynthesis</keyword>
<evidence type="ECO:0000313" key="12">
    <source>
        <dbReference type="EMBL" id="HIX64947.1"/>
    </source>
</evidence>
<evidence type="ECO:0000256" key="4">
    <source>
        <dbReference type="ARBA" id="ARBA00022679"/>
    </source>
</evidence>
<keyword evidence="5 10" id="KW-0479">Metal-binding</keyword>
<dbReference type="GO" id="GO:0008661">
    <property type="term" value="F:1-deoxy-D-xylulose-5-phosphate synthase activity"/>
    <property type="evidence" value="ECO:0007669"/>
    <property type="project" value="UniProtKB-UniRule"/>
</dbReference>
<keyword evidence="7 10" id="KW-0784">Thiamine biosynthesis</keyword>
<comment type="catalytic activity">
    <reaction evidence="10">
        <text>D-glyceraldehyde 3-phosphate + pyruvate + H(+) = 1-deoxy-D-xylulose 5-phosphate + CO2</text>
        <dbReference type="Rhea" id="RHEA:12605"/>
        <dbReference type="ChEBI" id="CHEBI:15361"/>
        <dbReference type="ChEBI" id="CHEBI:15378"/>
        <dbReference type="ChEBI" id="CHEBI:16526"/>
        <dbReference type="ChEBI" id="CHEBI:57792"/>
        <dbReference type="ChEBI" id="CHEBI:59776"/>
        <dbReference type="EC" id="2.2.1.7"/>
    </reaction>
</comment>
<name>A0A9D2B7C5_9FIRM</name>
<evidence type="ECO:0000259" key="11">
    <source>
        <dbReference type="SMART" id="SM00861"/>
    </source>
</evidence>
<feature type="domain" description="Transketolase-like pyrimidine-binding" evidence="11">
    <location>
        <begin position="316"/>
        <end position="480"/>
    </location>
</feature>
<dbReference type="SUPFAM" id="SSF52518">
    <property type="entry name" value="Thiamin diphosphate-binding fold (THDP-binding)"/>
    <property type="match status" value="1"/>
</dbReference>
<feature type="binding site" evidence="10">
    <location>
        <position position="288"/>
    </location>
    <ligand>
        <name>thiamine diphosphate</name>
        <dbReference type="ChEBI" id="CHEBI:58937"/>
    </ligand>
</feature>
<feature type="binding site" evidence="10">
    <location>
        <begin position="149"/>
        <end position="150"/>
    </location>
    <ligand>
        <name>thiamine diphosphate</name>
        <dbReference type="ChEBI" id="CHEBI:58937"/>
    </ligand>
</feature>
<dbReference type="NCBIfam" id="NF003933">
    <property type="entry name" value="PRK05444.2-2"/>
    <property type="match status" value="1"/>
</dbReference>
<organism evidence="12 13">
    <name type="scientific">Candidatus Anaerotruncus excrementipullorum</name>
    <dbReference type="NCBI Taxonomy" id="2838465"/>
    <lineage>
        <taxon>Bacteria</taxon>
        <taxon>Bacillati</taxon>
        <taxon>Bacillota</taxon>
        <taxon>Clostridia</taxon>
        <taxon>Eubacteriales</taxon>
        <taxon>Oscillospiraceae</taxon>
        <taxon>Anaerotruncus</taxon>
    </lineage>
</organism>
<reference evidence="12" key="1">
    <citation type="journal article" date="2021" name="PeerJ">
        <title>Extensive microbial diversity within the chicken gut microbiome revealed by metagenomics and culture.</title>
        <authorList>
            <person name="Gilroy R."/>
            <person name="Ravi A."/>
            <person name="Getino M."/>
            <person name="Pursley I."/>
            <person name="Horton D.L."/>
            <person name="Alikhan N.F."/>
            <person name="Baker D."/>
            <person name="Gharbi K."/>
            <person name="Hall N."/>
            <person name="Watson M."/>
            <person name="Adriaenssens E.M."/>
            <person name="Foster-Nyarko E."/>
            <person name="Jarju S."/>
            <person name="Secka A."/>
            <person name="Antonio M."/>
            <person name="Oren A."/>
            <person name="Chaudhuri R.R."/>
            <person name="La Ragione R."/>
            <person name="Hildebrand F."/>
            <person name="Pallen M.J."/>
        </authorList>
    </citation>
    <scope>NUCLEOTIDE SEQUENCE</scope>
    <source>
        <strain evidence="12">CHK188-5543</strain>
    </source>
</reference>
<reference evidence="12" key="2">
    <citation type="submission" date="2021-04" db="EMBL/GenBank/DDBJ databases">
        <authorList>
            <person name="Gilroy R."/>
        </authorList>
    </citation>
    <scope>NUCLEOTIDE SEQUENCE</scope>
    <source>
        <strain evidence="12">CHK188-5543</strain>
    </source>
</reference>
<comment type="cofactor">
    <cofactor evidence="10">
        <name>Mg(2+)</name>
        <dbReference type="ChEBI" id="CHEBI:18420"/>
    </cofactor>
    <text evidence="10">Binds 1 Mg(2+) ion per subunit.</text>
</comment>